<accession>A0ABY1BFU6</accession>
<feature type="compositionally biased region" description="Low complexity" evidence="1">
    <location>
        <begin position="51"/>
        <end position="62"/>
    </location>
</feature>
<protein>
    <recommendedName>
        <fullName evidence="4">DUF2934 domain-containing protein</fullName>
    </recommendedName>
</protein>
<name>A0ABY1BFU6_9PSED</name>
<reference evidence="2 3" key="1">
    <citation type="submission" date="2016-10" db="EMBL/GenBank/DDBJ databases">
        <authorList>
            <person name="Varghese N."/>
            <person name="Submissions S."/>
        </authorList>
    </citation>
    <scope>NUCLEOTIDE SEQUENCE [LARGE SCALE GENOMIC DNA]</scope>
    <source>
        <strain evidence="2 3">CIP 109853</strain>
    </source>
</reference>
<dbReference type="EMBL" id="FOFP01000009">
    <property type="protein sequence ID" value="SEQ75467.1"/>
    <property type="molecule type" value="Genomic_DNA"/>
</dbReference>
<feature type="compositionally biased region" description="Low complexity" evidence="1">
    <location>
        <begin position="87"/>
        <end position="111"/>
    </location>
</feature>
<sequence>MSPTAKKPASPKTTARDESRIREFAYQIWESEGRPDNQQARHWEMAEKLAAAEAAGQPVKAPTPRKPAAKKATAPVEPGAAVKQPRTSKTASSTTPASSPKAAAKPAKPKA</sequence>
<organism evidence="2 3">
    <name type="scientific">Pseudomonas cuatrocienegasensis</name>
    <dbReference type="NCBI Taxonomy" id="543360"/>
    <lineage>
        <taxon>Bacteria</taxon>
        <taxon>Pseudomonadati</taxon>
        <taxon>Pseudomonadota</taxon>
        <taxon>Gammaproteobacteria</taxon>
        <taxon>Pseudomonadales</taxon>
        <taxon>Pseudomonadaceae</taxon>
        <taxon>Pseudomonas</taxon>
    </lineage>
</organism>
<feature type="region of interest" description="Disordered" evidence="1">
    <location>
        <begin position="51"/>
        <end position="111"/>
    </location>
</feature>
<dbReference type="InterPro" id="IPR021327">
    <property type="entry name" value="DUF2934"/>
</dbReference>
<evidence type="ECO:0008006" key="4">
    <source>
        <dbReference type="Google" id="ProtNLM"/>
    </source>
</evidence>
<keyword evidence="3" id="KW-1185">Reference proteome</keyword>
<gene>
    <name evidence="2" type="ORF">SAMN05216600_109137</name>
</gene>
<evidence type="ECO:0000313" key="3">
    <source>
        <dbReference type="Proteomes" id="UP000198512"/>
    </source>
</evidence>
<evidence type="ECO:0000313" key="2">
    <source>
        <dbReference type="EMBL" id="SEQ75467.1"/>
    </source>
</evidence>
<evidence type="ECO:0000256" key="1">
    <source>
        <dbReference type="SAM" id="MobiDB-lite"/>
    </source>
</evidence>
<dbReference type="Pfam" id="PF11154">
    <property type="entry name" value="DUF2934"/>
    <property type="match status" value="1"/>
</dbReference>
<dbReference type="Proteomes" id="UP000198512">
    <property type="component" value="Unassembled WGS sequence"/>
</dbReference>
<dbReference type="RefSeq" id="WP_069517216.1">
    <property type="nucleotide sequence ID" value="NZ_FOFP01000009.1"/>
</dbReference>
<proteinExistence type="predicted"/>
<comment type="caution">
    <text evidence="2">The sequence shown here is derived from an EMBL/GenBank/DDBJ whole genome shotgun (WGS) entry which is preliminary data.</text>
</comment>